<dbReference type="OMA" id="VAWCITS"/>
<feature type="transmembrane region" description="Helical" evidence="1">
    <location>
        <begin position="16"/>
        <end position="37"/>
    </location>
</feature>
<dbReference type="EMBL" id="NCSJ02000072">
    <property type="protein sequence ID" value="RFU31594.1"/>
    <property type="molecule type" value="Genomic_DNA"/>
</dbReference>
<accession>A0A3E2HDW1</accession>
<evidence type="ECO:0000313" key="3">
    <source>
        <dbReference type="Proteomes" id="UP000258309"/>
    </source>
</evidence>
<sequence>MIVDYNAGDLRTYLRIYFLVVLTVLGLVGNACCASAAKVKLYGNKPVWIHLMTGWQKGTDVFTTMFSLRRLPGGWWLGCIMIVAAFLTLGADLAVTRTVVAVTVESRCLFLEGLILDTSGGGNIWQTLPWNGQPKIVASNAQITSQENGCLAGVFAKINRDPSFCAGPQDILGSWICVEAQQNVTYSSDTSTSAIVADLTQKGYLYVGASDEVTNYDDGSTNHLVTWATSAGDTTGIPSTLRYFCSVDTLALDTILSNIATQATFLEWIPLLQGGVYDGSNTPAASYAKLFIEELLNTMTMVQGGSNYLLSIPIAGQDTTQGCITSATNLPVAILVRGGLAIVLLIVVTLQWLVLLLRLRLRLGLTEDTMSTFTKVVPDGLTGWQLHAARETVFGQEGQGAEQALPMKVWELNNTWQFQIVHKDNQQVAKLVRVSNQDTNELHDVYENAALTSIGRD</sequence>
<evidence type="ECO:0000313" key="2">
    <source>
        <dbReference type="EMBL" id="RFU31594.1"/>
    </source>
</evidence>
<dbReference type="Proteomes" id="UP000258309">
    <property type="component" value="Unassembled WGS sequence"/>
</dbReference>
<keyword evidence="1" id="KW-0472">Membrane</keyword>
<dbReference type="OrthoDB" id="5399485at2759"/>
<evidence type="ECO:0000256" key="1">
    <source>
        <dbReference type="SAM" id="Phobius"/>
    </source>
</evidence>
<reference evidence="2 3" key="1">
    <citation type="submission" date="2018-05" db="EMBL/GenBank/DDBJ databases">
        <title>Draft genome sequence of Scytalidium lignicola DSM 105466, a ubiquitous saprotrophic fungus.</title>
        <authorList>
            <person name="Buettner E."/>
            <person name="Gebauer A.M."/>
            <person name="Hofrichter M."/>
            <person name="Liers C."/>
            <person name="Kellner H."/>
        </authorList>
    </citation>
    <scope>NUCLEOTIDE SEQUENCE [LARGE SCALE GENOMIC DNA]</scope>
    <source>
        <strain evidence="2 3">DSM 105466</strain>
    </source>
</reference>
<feature type="non-terminal residue" evidence="2">
    <location>
        <position position="1"/>
    </location>
</feature>
<feature type="non-terminal residue" evidence="2">
    <location>
        <position position="457"/>
    </location>
</feature>
<gene>
    <name evidence="2" type="ORF">B7463_g4717</name>
</gene>
<comment type="caution">
    <text evidence="2">The sequence shown here is derived from an EMBL/GenBank/DDBJ whole genome shotgun (WGS) entry which is preliminary data.</text>
</comment>
<keyword evidence="1" id="KW-1133">Transmembrane helix</keyword>
<feature type="transmembrane region" description="Helical" evidence="1">
    <location>
        <begin position="334"/>
        <end position="357"/>
    </location>
</feature>
<feature type="transmembrane region" description="Helical" evidence="1">
    <location>
        <begin position="75"/>
        <end position="95"/>
    </location>
</feature>
<name>A0A3E2HDW1_SCYLI</name>
<proteinExistence type="predicted"/>
<dbReference type="AlphaFoldDB" id="A0A3E2HDW1"/>
<organism evidence="2 3">
    <name type="scientific">Scytalidium lignicola</name>
    <name type="common">Hyphomycete</name>
    <dbReference type="NCBI Taxonomy" id="5539"/>
    <lineage>
        <taxon>Eukaryota</taxon>
        <taxon>Fungi</taxon>
        <taxon>Dikarya</taxon>
        <taxon>Ascomycota</taxon>
        <taxon>Pezizomycotina</taxon>
        <taxon>Leotiomycetes</taxon>
        <taxon>Leotiomycetes incertae sedis</taxon>
        <taxon>Scytalidium</taxon>
    </lineage>
</organism>
<protein>
    <submittedName>
        <fullName evidence="2">Uncharacterized protein</fullName>
    </submittedName>
</protein>
<keyword evidence="1" id="KW-0812">Transmembrane</keyword>
<keyword evidence="3" id="KW-1185">Reference proteome</keyword>